<dbReference type="Proteomes" id="UP001554567">
    <property type="component" value="Unassembled WGS sequence"/>
</dbReference>
<gene>
    <name evidence="3" type="ORF">ABW286_14170</name>
</gene>
<feature type="domain" description="AAA+ ATPase" evidence="2">
    <location>
        <begin position="142"/>
        <end position="273"/>
    </location>
</feature>
<dbReference type="PANTHER" id="PTHR30050:SF4">
    <property type="entry name" value="ATP-BINDING PROTEIN RV3427C IN INSERTION SEQUENCE-RELATED"/>
    <property type="match status" value="1"/>
</dbReference>
<dbReference type="RefSeq" id="WP_367167860.1">
    <property type="nucleotide sequence ID" value="NZ_JBFKZN010000006.1"/>
</dbReference>
<dbReference type="EMBL" id="JBFKZN010000006">
    <property type="protein sequence ID" value="MEW5290315.1"/>
    <property type="molecule type" value="Genomic_DNA"/>
</dbReference>
<dbReference type="Gene3D" id="3.40.50.300">
    <property type="entry name" value="P-loop containing nucleotide triphosphate hydrolases"/>
    <property type="match status" value="1"/>
</dbReference>
<evidence type="ECO:0000259" key="2">
    <source>
        <dbReference type="SMART" id="SM00382"/>
    </source>
</evidence>
<accession>A0ABV3N3B5</accession>
<keyword evidence="3" id="KW-0067">ATP-binding</keyword>
<proteinExistence type="predicted"/>
<dbReference type="SMART" id="SM00382">
    <property type="entry name" value="AAA"/>
    <property type="match status" value="1"/>
</dbReference>
<evidence type="ECO:0000313" key="4">
    <source>
        <dbReference type="Proteomes" id="UP001554567"/>
    </source>
</evidence>
<name>A0ABV3N3B5_9GAMM</name>
<organism evidence="3 4">
    <name type="scientific">Erwinia papayae</name>
    <dbReference type="NCBI Taxonomy" id="206499"/>
    <lineage>
        <taxon>Bacteria</taxon>
        <taxon>Pseudomonadati</taxon>
        <taxon>Pseudomonadota</taxon>
        <taxon>Gammaproteobacteria</taxon>
        <taxon>Enterobacterales</taxon>
        <taxon>Erwiniaceae</taxon>
        <taxon>Erwinia</taxon>
    </lineage>
</organism>
<comment type="caution">
    <text evidence="3">The sequence shown here is derived from an EMBL/GenBank/DDBJ whole genome shotgun (WGS) entry which is preliminary data.</text>
</comment>
<dbReference type="InterPro" id="IPR003593">
    <property type="entry name" value="AAA+_ATPase"/>
</dbReference>
<dbReference type="SUPFAM" id="SSF52540">
    <property type="entry name" value="P-loop containing nucleoside triphosphate hydrolases"/>
    <property type="match status" value="1"/>
</dbReference>
<sequence length="291" mass="32652">MNYQNHIREIASLNAQLGNLQEELEFAGGKVPAIDKCFDQQETVSSFCKTHGQFEQVRIWTEYAGRTSEKRSRCPYCIREQINALSERKTALEVGDLISDAGIPQRFAGCEFDNYQPFNASAEHNLSLLQKYAAAWPDMLKNGTSLILSGKPGTGKNHLAVALAKEIIRTHQSTVLITGVMRIIRAVRRSWGKESEMSEEEVIAHYTSRDLLIIDEIGVQYGSESEMIILFDIMNTRYERMLPTVLISNLAPREISSVIGERLTDRMVEGDGATLIFDWPSFRSQKGASAA</sequence>
<keyword evidence="4" id="KW-1185">Reference proteome</keyword>
<evidence type="ECO:0000313" key="3">
    <source>
        <dbReference type="EMBL" id="MEW5290315.1"/>
    </source>
</evidence>
<protein>
    <submittedName>
        <fullName evidence="3">ATP-binding protein</fullName>
    </submittedName>
</protein>
<dbReference type="Pfam" id="PF01695">
    <property type="entry name" value="IstB_IS21"/>
    <property type="match status" value="1"/>
</dbReference>
<keyword evidence="3" id="KW-0547">Nucleotide-binding</keyword>
<dbReference type="InterPro" id="IPR027417">
    <property type="entry name" value="P-loop_NTPase"/>
</dbReference>
<dbReference type="InterPro" id="IPR002611">
    <property type="entry name" value="IstB_ATP-bd"/>
</dbReference>
<keyword evidence="1" id="KW-0175">Coiled coil</keyword>
<dbReference type="GO" id="GO:0005524">
    <property type="term" value="F:ATP binding"/>
    <property type="evidence" value="ECO:0007669"/>
    <property type="project" value="UniProtKB-KW"/>
</dbReference>
<feature type="coiled-coil region" evidence="1">
    <location>
        <begin position="3"/>
        <end position="30"/>
    </location>
</feature>
<reference evidence="3 4" key="1">
    <citation type="submission" date="2024-07" db="EMBL/GenBank/DDBJ databases">
        <authorList>
            <person name="Dulla G.F.J."/>
            <person name="Delorm J.G."/>
        </authorList>
    </citation>
    <scope>NUCLEOTIDE SEQUENCE [LARGE SCALE GENOMIC DNA]</scope>
    <source>
        <strain evidence="3 4">JGD 233</strain>
    </source>
</reference>
<dbReference type="CDD" id="cd00009">
    <property type="entry name" value="AAA"/>
    <property type="match status" value="1"/>
</dbReference>
<dbReference type="PANTHER" id="PTHR30050">
    <property type="entry name" value="CHROMOSOMAL REPLICATION INITIATOR PROTEIN DNAA"/>
    <property type="match status" value="1"/>
</dbReference>
<evidence type="ECO:0000256" key="1">
    <source>
        <dbReference type="SAM" id="Coils"/>
    </source>
</evidence>